<evidence type="ECO:0000256" key="16">
    <source>
        <dbReference type="ARBA" id="ARBA00023180"/>
    </source>
</evidence>
<dbReference type="SUPFAM" id="SSF52058">
    <property type="entry name" value="L domain-like"/>
    <property type="match status" value="1"/>
</dbReference>
<dbReference type="Pfam" id="PF00560">
    <property type="entry name" value="LRR_1"/>
    <property type="match status" value="4"/>
</dbReference>
<evidence type="ECO:0000256" key="1">
    <source>
        <dbReference type="ARBA" id="ARBA00004479"/>
    </source>
</evidence>
<protein>
    <recommendedName>
        <fullName evidence="2">non-specific serine/threonine protein kinase</fullName>
        <ecNumber evidence="2">2.7.11.1</ecNumber>
    </recommendedName>
</protein>
<keyword evidence="15 21" id="KW-0675">Receptor</keyword>
<evidence type="ECO:0000256" key="13">
    <source>
        <dbReference type="ARBA" id="ARBA00022989"/>
    </source>
</evidence>
<dbReference type="Gene3D" id="3.80.10.10">
    <property type="entry name" value="Ribonuclease Inhibitor"/>
    <property type="match status" value="3"/>
</dbReference>
<evidence type="ECO:0000256" key="3">
    <source>
        <dbReference type="ARBA" id="ARBA00022527"/>
    </source>
</evidence>
<comment type="caution">
    <text evidence="21">The sequence shown here is derived from an EMBL/GenBank/DDBJ whole genome shotgun (WGS) entry which is preliminary data.</text>
</comment>
<evidence type="ECO:0000256" key="10">
    <source>
        <dbReference type="ARBA" id="ARBA00022741"/>
    </source>
</evidence>
<keyword evidence="11 21" id="KW-0418">Kinase</keyword>
<dbReference type="AlphaFoldDB" id="A0AAD8N7W1"/>
<dbReference type="Pfam" id="PF11721">
    <property type="entry name" value="Malectin"/>
    <property type="match status" value="1"/>
</dbReference>
<dbReference type="FunFam" id="3.80.10.10:FF:000452">
    <property type="entry name" value="Probable LRR receptor-like serine/threonine-protein kinase RFK1"/>
    <property type="match status" value="1"/>
</dbReference>
<evidence type="ECO:0000256" key="14">
    <source>
        <dbReference type="ARBA" id="ARBA00023136"/>
    </source>
</evidence>
<dbReference type="InterPro" id="IPR021720">
    <property type="entry name" value="Malectin_dom"/>
</dbReference>
<keyword evidence="9" id="KW-0677">Repeat</keyword>
<keyword evidence="13 19" id="KW-1133">Transmembrane helix</keyword>
<dbReference type="GO" id="GO:0005524">
    <property type="term" value="F:ATP binding"/>
    <property type="evidence" value="ECO:0007669"/>
    <property type="project" value="UniProtKB-KW"/>
</dbReference>
<evidence type="ECO:0000256" key="2">
    <source>
        <dbReference type="ARBA" id="ARBA00012513"/>
    </source>
</evidence>
<evidence type="ECO:0000256" key="19">
    <source>
        <dbReference type="SAM" id="Phobius"/>
    </source>
</evidence>
<dbReference type="GO" id="GO:0004674">
    <property type="term" value="F:protein serine/threonine kinase activity"/>
    <property type="evidence" value="ECO:0007669"/>
    <property type="project" value="UniProtKB-KW"/>
</dbReference>
<keyword evidence="22" id="KW-1185">Reference proteome</keyword>
<evidence type="ECO:0000259" key="20">
    <source>
        <dbReference type="PROSITE" id="PS50011"/>
    </source>
</evidence>
<dbReference type="InterPro" id="IPR001245">
    <property type="entry name" value="Ser-Thr/Tyr_kinase_cat_dom"/>
</dbReference>
<feature type="transmembrane region" description="Helical" evidence="19">
    <location>
        <begin position="599"/>
        <end position="620"/>
    </location>
</feature>
<dbReference type="EC" id="2.7.11.1" evidence="2"/>
<dbReference type="FunFam" id="3.30.200.20:FF:000217">
    <property type="entry name" value="probable LRR receptor-like serine/threonine-protein kinase At1g53430"/>
    <property type="match status" value="1"/>
</dbReference>
<dbReference type="InterPro" id="IPR032675">
    <property type="entry name" value="LRR_dom_sf"/>
</dbReference>
<dbReference type="Gene3D" id="1.10.510.10">
    <property type="entry name" value="Transferase(Phosphotransferase) domain 1"/>
    <property type="match status" value="1"/>
</dbReference>
<keyword evidence="4" id="KW-0597">Phosphoprotein</keyword>
<evidence type="ECO:0000256" key="17">
    <source>
        <dbReference type="ARBA" id="ARBA00047899"/>
    </source>
</evidence>
<dbReference type="Gene3D" id="3.30.200.20">
    <property type="entry name" value="Phosphorylase Kinase, domain 1"/>
    <property type="match status" value="1"/>
</dbReference>
<dbReference type="PROSITE" id="PS50011">
    <property type="entry name" value="PROTEIN_KINASE_DOM"/>
    <property type="match status" value="1"/>
</dbReference>
<comment type="subcellular location">
    <subcellularLocation>
        <location evidence="1">Membrane</location>
        <topology evidence="1">Single-pass type I membrane protein</topology>
    </subcellularLocation>
</comment>
<dbReference type="Proteomes" id="UP001237642">
    <property type="component" value="Unassembled WGS sequence"/>
</dbReference>
<dbReference type="InterPro" id="IPR001611">
    <property type="entry name" value="Leu-rich_rpt"/>
</dbReference>
<dbReference type="Gene3D" id="2.60.120.430">
    <property type="entry name" value="Galactose-binding lectin"/>
    <property type="match status" value="1"/>
</dbReference>
<organism evidence="21 22">
    <name type="scientific">Heracleum sosnowskyi</name>
    <dbReference type="NCBI Taxonomy" id="360622"/>
    <lineage>
        <taxon>Eukaryota</taxon>
        <taxon>Viridiplantae</taxon>
        <taxon>Streptophyta</taxon>
        <taxon>Embryophyta</taxon>
        <taxon>Tracheophyta</taxon>
        <taxon>Spermatophyta</taxon>
        <taxon>Magnoliopsida</taxon>
        <taxon>eudicotyledons</taxon>
        <taxon>Gunneridae</taxon>
        <taxon>Pentapetalae</taxon>
        <taxon>asterids</taxon>
        <taxon>campanulids</taxon>
        <taxon>Apiales</taxon>
        <taxon>Apiaceae</taxon>
        <taxon>Apioideae</taxon>
        <taxon>apioid superclade</taxon>
        <taxon>Tordylieae</taxon>
        <taxon>Tordyliinae</taxon>
        <taxon>Heracleum</taxon>
    </lineage>
</organism>
<name>A0AAD8N7W1_9APIA</name>
<dbReference type="PANTHER" id="PTHR48006">
    <property type="entry name" value="LEUCINE-RICH REPEAT-CONTAINING PROTEIN DDB_G0281931-RELATED"/>
    <property type="match status" value="1"/>
</dbReference>
<dbReference type="FunFam" id="2.60.120.430:FF:000004">
    <property type="entry name" value="Putative leucine-rich repeat receptor-like serine/threonine-protein kinase"/>
    <property type="match status" value="1"/>
</dbReference>
<keyword evidence="7 19" id="KW-0812">Transmembrane</keyword>
<keyword evidence="12" id="KW-0067">ATP-binding</keyword>
<gene>
    <name evidence="21" type="ORF">POM88_009947</name>
</gene>
<keyword evidence="5" id="KW-0433">Leucine-rich repeat</keyword>
<evidence type="ECO:0000256" key="4">
    <source>
        <dbReference type="ARBA" id="ARBA00022553"/>
    </source>
</evidence>
<evidence type="ECO:0000256" key="6">
    <source>
        <dbReference type="ARBA" id="ARBA00022679"/>
    </source>
</evidence>
<dbReference type="EMBL" id="JAUIZM010000002">
    <property type="protein sequence ID" value="KAK1400084.1"/>
    <property type="molecule type" value="Genomic_DNA"/>
</dbReference>
<evidence type="ECO:0000256" key="18">
    <source>
        <dbReference type="ARBA" id="ARBA00048679"/>
    </source>
</evidence>
<keyword evidence="14 19" id="KW-0472">Membrane</keyword>
<dbReference type="Pfam" id="PF07714">
    <property type="entry name" value="PK_Tyr_Ser-Thr"/>
    <property type="match status" value="2"/>
</dbReference>
<comment type="catalytic activity">
    <reaction evidence="17">
        <text>L-threonyl-[protein] + ATP = O-phospho-L-threonyl-[protein] + ADP + H(+)</text>
        <dbReference type="Rhea" id="RHEA:46608"/>
        <dbReference type="Rhea" id="RHEA-COMP:11060"/>
        <dbReference type="Rhea" id="RHEA-COMP:11605"/>
        <dbReference type="ChEBI" id="CHEBI:15378"/>
        <dbReference type="ChEBI" id="CHEBI:30013"/>
        <dbReference type="ChEBI" id="CHEBI:30616"/>
        <dbReference type="ChEBI" id="CHEBI:61977"/>
        <dbReference type="ChEBI" id="CHEBI:456216"/>
        <dbReference type="EC" id="2.7.11.1"/>
    </reaction>
</comment>
<evidence type="ECO:0000313" key="22">
    <source>
        <dbReference type="Proteomes" id="UP001237642"/>
    </source>
</evidence>
<keyword evidence="6" id="KW-0808">Transferase</keyword>
<dbReference type="SUPFAM" id="SSF56112">
    <property type="entry name" value="Protein kinase-like (PK-like)"/>
    <property type="match status" value="1"/>
</dbReference>
<proteinExistence type="predicted"/>
<dbReference type="GO" id="GO:0016020">
    <property type="term" value="C:membrane"/>
    <property type="evidence" value="ECO:0007669"/>
    <property type="project" value="UniProtKB-SubCell"/>
</dbReference>
<comment type="catalytic activity">
    <reaction evidence="18">
        <text>L-seryl-[protein] + ATP = O-phospho-L-seryl-[protein] + ADP + H(+)</text>
        <dbReference type="Rhea" id="RHEA:17989"/>
        <dbReference type="Rhea" id="RHEA-COMP:9863"/>
        <dbReference type="Rhea" id="RHEA-COMP:11604"/>
        <dbReference type="ChEBI" id="CHEBI:15378"/>
        <dbReference type="ChEBI" id="CHEBI:29999"/>
        <dbReference type="ChEBI" id="CHEBI:30616"/>
        <dbReference type="ChEBI" id="CHEBI:83421"/>
        <dbReference type="ChEBI" id="CHEBI:456216"/>
        <dbReference type="EC" id="2.7.11.1"/>
    </reaction>
</comment>
<evidence type="ECO:0000256" key="11">
    <source>
        <dbReference type="ARBA" id="ARBA00022777"/>
    </source>
</evidence>
<evidence type="ECO:0000256" key="8">
    <source>
        <dbReference type="ARBA" id="ARBA00022729"/>
    </source>
</evidence>
<evidence type="ECO:0000256" key="12">
    <source>
        <dbReference type="ARBA" id="ARBA00022840"/>
    </source>
</evidence>
<evidence type="ECO:0000256" key="9">
    <source>
        <dbReference type="ARBA" id="ARBA00022737"/>
    </source>
</evidence>
<dbReference type="InterPro" id="IPR051824">
    <property type="entry name" value="LRR_Rcpt-Like_S/T_Kinase"/>
</dbReference>
<reference evidence="21" key="1">
    <citation type="submission" date="2023-02" db="EMBL/GenBank/DDBJ databases">
        <title>Genome of toxic invasive species Heracleum sosnowskyi carries increased number of genes despite the absence of recent whole-genome duplications.</title>
        <authorList>
            <person name="Schelkunov M."/>
            <person name="Shtratnikova V."/>
            <person name="Makarenko M."/>
            <person name="Klepikova A."/>
            <person name="Omelchenko D."/>
            <person name="Novikova G."/>
            <person name="Obukhova E."/>
            <person name="Bogdanov V."/>
            <person name="Penin A."/>
            <person name="Logacheva M."/>
        </authorList>
    </citation>
    <scope>NUCLEOTIDE SEQUENCE</scope>
    <source>
        <strain evidence="21">Hsosn_3</strain>
        <tissue evidence="21">Leaf</tissue>
    </source>
</reference>
<keyword evidence="16" id="KW-0325">Glycoprotein</keyword>
<keyword evidence="8" id="KW-0732">Signal</keyword>
<evidence type="ECO:0000256" key="7">
    <source>
        <dbReference type="ARBA" id="ARBA00022692"/>
    </source>
</evidence>
<evidence type="ECO:0000256" key="15">
    <source>
        <dbReference type="ARBA" id="ARBA00023170"/>
    </source>
</evidence>
<dbReference type="PANTHER" id="PTHR48006:SF66">
    <property type="entry name" value="PROTEIN KINASE DOMAIN-CONTAINING PROTEIN"/>
    <property type="match status" value="1"/>
</dbReference>
<dbReference type="InterPro" id="IPR011009">
    <property type="entry name" value="Kinase-like_dom_sf"/>
</dbReference>
<keyword evidence="10" id="KW-0547">Nucleotide-binding</keyword>
<sequence>MAKYFDTLRPLSFALVFVILAGSKVCFVEVQCKSLPLEEVTALREIADQLGKKNWNFNANLCDSNLTDWVPMQKQLYANTVFCNCSFPGDICHVQAMSLKGQDLDGILPPSLAKLPFLKKIEFTRNYLRGTIPREWASTKLELIAVTVNRLSGPIPDYLGNISTLRHLSLDSNMFNGSVPAGLGKLISLETLHLDANNLTGQLPLELYNLINLQEIRLGSNNFTGKLPDLQSWKQLQKLDIQAGGFEGPIPSSISILINLKELLIGNLNGGASKFPQLENMKNLSILILRSCNISGEIPKYLSNFKNLSKLDLSFNKLEGEIPSDLRQVNHMILINNSLTGNISDWIIARALKGAKIDLSYNNFLHEPDEPQSCLDSLNLFRSSGNNLEPRGCPERFSCSKDLYSLHINCGGPNVTIGSRTFEADEVSEAKYVNEGPWGSSNTGFFYANNNSTDDLIARNKSILKIDDSELYTSARLSPLSLTYYGRCLANGTYTVTLHFAEIVFRDNSSYQSLGRRIFDVYVQDELELKDYDIEQEAQGVDKAVKHQIKAVVKDGTLQIRFVYTGKGTTGVPVRGTYGPLISAISIEYDSSPNIRRKIIIAVVVVASGFLFLLLGISWWKGYLGCRISKEEVLRGLDLHTGVFTFQQIKAATDNFSAVNKIGEGGFGPVYKGILLDGTTIAVKQLSSKSNQGSREFLNEIGMISSLSHSNLVRLHGCCVEHKQLLLVYEFMENNSLARALFSPEESRMNLDWPTRQKICIDLNPKISDFGLAKLDEEENTHITTRVAGTIGYMAPEYALWGYLTDKADVYSFGVVALEIVAGKNNTRYRPNENYVCLLDWALNVHENGNLMDLVDPQLCSDYNKEEALRMIKVALLCTNSSPALRPTMSSVVSMLQGDVGIQELNLNSDMYGDDFSKFNKLRDKYSKSKNRSSSTYSETLGDISDDIINGSSSTSAYDLNAVSLQSK</sequence>
<evidence type="ECO:0000313" key="21">
    <source>
        <dbReference type="EMBL" id="KAK1400084.1"/>
    </source>
</evidence>
<reference evidence="21" key="2">
    <citation type="submission" date="2023-05" db="EMBL/GenBank/DDBJ databases">
        <authorList>
            <person name="Schelkunov M.I."/>
        </authorList>
    </citation>
    <scope>NUCLEOTIDE SEQUENCE</scope>
    <source>
        <strain evidence="21">Hsosn_3</strain>
        <tissue evidence="21">Leaf</tissue>
    </source>
</reference>
<feature type="domain" description="Protein kinase" evidence="20">
    <location>
        <begin position="656"/>
        <end position="902"/>
    </location>
</feature>
<dbReference type="InterPro" id="IPR000719">
    <property type="entry name" value="Prot_kinase_dom"/>
</dbReference>
<keyword evidence="3" id="KW-0723">Serine/threonine-protein kinase</keyword>
<evidence type="ECO:0000256" key="5">
    <source>
        <dbReference type="ARBA" id="ARBA00022614"/>
    </source>
</evidence>
<accession>A0AAD8N7W1</accession>